<organism evidence="2 3">
    <name type="scientific">Schizothecium vesticola</name>
    <dbReference type="NCBI Taxonomy" id="314040"/>
    <lineage>
        <taxon>Eukaryota</taxon>
        <taxon>Fungi</taxon>
        <taxon>Dikarya</taxon>
        <taxon>Ascomycota</taxon>
        <taxon>Pezizomycotina</taxon>
        <taxon>Sordariomycetes</taxon>
        <taxon>Sordariomycetidae</taxon>
        <taxon>Sordariales</taxon>
        <taxon>Schizotheciaceae</taxon>
        <taxon>Schizothecium</taxon>
    </lineage>
</organism>
<dbReference type="EMBL" id="JAUKUD010000006">
    <property type="protein sequence ID" value="KAK0741364.1"/>
    <property type="molecule type" value="Genomic_DNA"/>
</dbReference>
<evidence type="ECO:0000256" key="1">
    <source>
        <dbReference type="SAM" id="MobiDB-lite"/>
    </source>
</evidence>
<evidence type="ECO:0000313" key="2">
    <source>
        <dbReference type="EMBL" id="KAK0741364.1"/>
    </source>
</evidence>
<dbReference type="AlphaFoldDB" id="A0AA40EL99"/>
<feature type="compositionally biased region" description="Basic and acidic residues" evidence="1">
    <location>
        <begin position="113"/>
        <end position="125"/>
    </location>
</feature>
<proteinExistence type="predicted"/>
<gene>
    <name evidence="2" type="ORF">B0T18DRAFT_440661</name>
</gene>
<protein>
    <submittedName>
        <fullName evidence="2">Uncharacterized protein</fullName>
    </submittedName>
</protein>
<accession>A0AA40EL99</accession>
<name>A0AA40EL99_9PEZI</name>
<keyword evidence="3" id="KW-1185">Reference proteome</keyword>
<feature type="region of interest" description="Disordered" evidence="1">
    <location>
        <begin position="97"/>
        <end position="173"/>
    </location>
</feature>
<feature type="compositionally biased region" description="Basic residues" evidence="1">
    <location>
        <begin position="163"/>
        <end position="173"/>
    </location>
</feature>
<comment type="caution">
    <text evidence="2">The sequence shown here is derived from an EMBL/GenBank/DDBJ whole genome shotgun (WGS) entry which is preliminary data.</text>
</comment>
<evidence type="ECO:0000313" key="3">
    <source>
        <dbReference type="Proteomes" id="UP001172155"/>
    </source>
</evidence>
<reference evidence="2" key="1">
    <citation type="submission" date="2023-06" db="EMBL/GenBank/DDBJ databases">
        <title>Genome-scale phylogeny and comparative genomics of the fungal order Sordariales.</title>
        <authorList>
            <consortium name="Lawrence Berkeley National Laboratory"/>
            <person name="Hensen N."/>
            <person name="Bonometti L."/>
            <person name="Westerberg I."/>
            <person name="Brannstrom I.O."/>
            <person name="Guillou S."/>
            <person name="Cros-Aarteil S."/>
            <person name="Calhoun S."/>
            <person name="Haridas S."/>
            <person name="Kuo A."/>
            <person name="Mondo S."/>
            <person name="Pangilinan J."/>
            <person name="Riley R."/>
            <person name="LaButti K."/>
            <person name="Andreopoulos B."/>
            <person name="Lipzen A."/>
            <person name="Chen C."/>
            <person name="Yanf M."/>
            <person name="Daum C."/>
            <person name="Ng V."/>
            <person name="Clum A."/>
            <person name="Steindorff A."/>
            <person name="Ohm R."/>
            <person name="Martin F."/>
            <person name="Silar P."/>
            <person name="Natvig D."/>
            <person name="Lalanne C."/>
            <person name="Gautier V."/>
            <person name="Ament-velasquez S.L."/>
            <person name="Kruys A."/>
            <person name="Hutchinson M.I."/>
            <person name="Powell A.J."/>
            <person name="Barry K."/>
            <person name="Miller A.N."/>
            <person name="Grigoriev I.V."/>
            <person name="Debuchy R."/>
            <person name="Gladieux P."/>
            <person name="Thoren M.H."/>
            <person name="Johannesson H."/>
        </authorList>
    </citation>
    <scope>NUCLEOTIDE SEQUENCE</scope>
    <source>
        <strain evidence="2">SMH3187-1</strain>
    </source>
</reference>
<dbReference type="Proteomes" id="UP001172155">
    <property type="component" value="Unassembled WGS sequence"/>
</dbReference>
<sequence>MHDNQIREFKEATSYQNTKTKREYLSRRWLGPLSTGLSYKALDLINNEYKYALAALPVKEGHRLDREVTALPSYDDDSCTVGLQFGIPCRHKIHQLLQGPEAPVPQPKKRGRPPKDKNTVPDPKRQRATPKEGPLAAVVGVGIASQATVGQGGQTTRSGRQVRLTKKAAARED</sequence>